<dbReference type="InterPro" id="IPR016130">
    <property type="entry name" value="Tyr_Pase_AS"/>
</dbReference>
<dbReference type="Proteomes" id="UP000799536">
    <property type="component" value="Unassembled WGS sequence"/>
</dbReference>
<keyword evidence="3" id="KW-1185">Reference proteome</keyword>
<accession>A0A9P4JRB7</accession>
<evidence type="ECO:0000256" key="1">
    <source>
        <dbReference type="SAM" id="MobiDB-lite"/>
    </source>
</evidence>
<dbReference type="SUPFAM" id="SSF52799">
    <property type="entry name" value="(Phosphotyrosine protein) phosphatases II"/>
    <property type="match status" value="1"/>
</dbReference>
<proteinExistence type="predicted"/>
<evidence type="ECO:0000313" key="2">
    <source>
        <dbReference type="EMBL" id="KAF2201178.1"/>
    </source>
</evidence>
<dbReference type="OrthoDB" id="449382at2759"/>
<sequence length="354" mass="38918">MLSAKPVELDSSEDPPECNSSNTQTTAIATATTLHPSPFPSHPFIPVPSLSNFRDIGGWPIYSPSNPSICTGHVRPGIIYRGSDTNRIQPSGIHILRDTLNIKTDFDLRSTQQIEATGGYKDLDGIRRIWAPIFKEEEYTEEAARRRYQMYAEDGTEGIVKAFVEVLTSGAEAFAVILRSIIETVPEPGKEGSERPPALFIHCTTGNNRTGALVAMILLLLGVAPTGLNSVAEEYALSELGLAPTRHKNVERLLKKGAFRELGPKEAKKKCERMVGARVESMEALVRKEGEVQRRWGAGMGDAKMGAERYFLDVVGLGEDEIRRVREVLTVWGRAKDWRGVAEGGKGQRMGVSE</sequence>
<dbReference type="Gene3D" id="3.90.190.10">
    <property type="entry name" value="Protein tyrosine phosphatase superfamily"/>
    <property type="match status" value="1"/>
</dbReference>
<gene>
    <name evidence="2" type="ORF">GQ43DRAFT_440818</name>
</gene>
<protein>
    <recommendedName>
        <fullName evidence="4">Tyrosine specific protein phosphatases domain-containing protein</fullName>
    </recommendedName>
</protein>
<dbReference type="InterPro" id="IPR029021">
    <property type="entry name" value="Prot-tyrosine_phosphatase-like"/>
</dbReference>
<feature type="region of interest" description="Disordered" evidence="1">
    <location>
        <begin position="1"/>
        <end position="23"/>
    </location>
</feature>
<dbReference type="GO" id="GO:0004721">
    <property type="term" value="F:phosphoprotein phosphatase activity"/>
    <property type="evidence" value="ECO:0007669"/>
    <property type="project" value="InterPro"/>
</dbReference>
<dbReference type="EMBL" id="ML993987">
    <property type="protein sequence ID" value="KAF2201178.1"/>
    <property type="molecule type" value="Genomic_DNA"/>
</dbReference>
<dbReference type="InterPro" id="IPR026893">
    <property type="entry name" value="Tyr/Ser_Pase_IphP-type"/>
</dbReference>
<organism evidence="2 3">
    <name type="scientific">Delitschia confertaspora ATCC 74209</name>
    <dbReference type="NCBI Taxonomy" id="1513339"/>
    <lineage>
        <taxon>Eukaryota</taxon>
        <taxon>Fungi</taxon>
        <taxon>Dikarya</taxon>
        <taxon>Ascomycota</taxon>
        <taxon>Pezizomycotina</taxon>
        <taxon>Dothideomycetes</taxon>
        <taxon>Pleosporomycetidae</taxon>
        <taxon>Pleosporales</taxon>
        <taxon>Delitschiaceae</taxon>
        <taxon>Delitschia</taxon>
    </lineage>
</organism>
<reference evidence="2" key="1">
    <citation type="journal article" date="2020" name="Stud. Mycol.">
        <title>101 Dothideomycetes genomes: a test case for predicting lifestyles and emergence of pathogens.</title>
        <authorList>
            <person name="Haridas S."/>
            <person name="Albert R."/>
            <person name="Binder M."/>
            <person name="Bloem J."/>
            <person name="Labutti K."/>
            <person name="Salamov A."/>
            <person name="Andreopoulos B."/>
            <person name="Baker S."/>
            <person name="Barry K."/>
            <person name="Bills G."/>
            <person name="Bluhm B."/>
            <person name="Cannon C."/>
            <person name="Castanera R."/>
            <person name="Culley D."/>
            <person name="Daum C."/>
            <person name="Ezra D."/>
            <person name="Gonzalez J."/>
            <person name="Henrissat B."/>
            <person name="Kuo A."/>
            <person name="Liang C."/>
            <person name="Lipzen A."/>
            <person name="Lutzoni F."/>
            <person name="Magnuson J."/>
            <person name="Mondo S."/>
            <person name="Nolan M."/>
            <person name="Ohm R."/>
            <person name="Pangilinan J."/>
            <person name="Park H.-J."/>
            <person name="Ramirez L."/>
            <person name="Alfaro M."/>
            <person name="Sun H."/>
            <person name="Tritt A."/>
            <person name="Yoshinaga Y."/>
            <person name="Zwiers L.-H."/>
            <person name="Turgeon B."/>
            <person name="Goodwin S."/>
            <person name="Spatafora J."/>
            <person name="Crous P."/>
            <person name="Grigoriev I."/>
        </authorList>
    </citation>
    <scope>NUCLEOTIDE SEQUENCE</scope>
    <source>
        <strain evidence="2">ATCC 74209</strain>
    </source>
</reference>
<dbReference type="PROSITE" id="PS00383">
    <property type="entry name" value="TYR_PHOSPHATASE_1"/>
    <property type="match status" value="1"/>
</dbReference>
<comment type="caution">
    <text evidence="2">The sequence shown here is derived from an EMBL/GenBank/DDBJ whole genome shotgun (WGS) entry which is preliminary data.</text>
</comment>
<evidence type="ECO:0000313" key="3">
    <source>
        <dbReference type="Proteomes" id="UP000799536"/>
    </source>
</evidence>
<evidence type="ECO:0008006" key="4">
    <source>
        <dbReference type="Google" id="ProtNLM"/>
    </source>
</evidence>
<name>A0A9P4JRB7_9PLEO</name>
<dbReference type="Pfam" id="PF13350">
    <property type="entry name" value="Y_phosphatase3"/>
    <property type="match status" value="1"/>
</dbReference>
<dbReference type="AlphaFoldDB" id="A0A9P4JRB7"/>